<dbReference type="Pfam" id="PF00497">
    <property type="entry name" value="SBP_bac_3"/>
    <property type="match status" value="2"/>
</dbReference>
<dbReference type="InterPro" id="IPR011006">
    <property type="entry name" value="CheY-like_superfamily"/>
</dbReference>
<dbReference type="CDD" id="cd13707">
    <property type="entry name" value="PBP2_BvgS_D2"/>
    <property type="match status" value="1"/>
</dbReference>
<dbReference type="Gene3D" id="3.40.190.10">
    <property type="entry name" value="Periplasmic binding protein-like II"/>
    <property type="match status" value="4"/>
</dbReference>
<evidence type="ECO:0000256" key="2">
    <source>
        <dbReference type="ARBA" id="ARBA00004429"/>
    </source>
</evidence>
<feature type="domain" description="HPt" evidence="22">
    <location>
        <begin position="959"/>
        <end position="1053"/>
    </location>
</feature>
<evidence type="ECO:0000256" key="15">
    <source>
        <dbReference type="ARBA" id="ARBA00023136"/>
    </source>
</evidence>
<dbReference type="InterPro" id="IPR049871">
    <property type="entry name" value="BvgS-like_periplasmic2"/>
</dbReference>
<keyword evidence="4" id="KW-1003">Cell membrane</keyword>
<dbReference type="InterPro" id="IPR003661">
    <property type="entry name" value="HisK_dim/P_dom"/>
</dbReference>
<gene>
    <name evidence="23" type="ORF">SA3R_07355</name>
</gene>
<dbReference type="Gene3D" id="1.20.120.160">
    <property type="entry name" value="HPT domain"/>
    <property type="match status" value="1"/>
</dbReference>
<dbReference type="SUPFAM" id="SSF47226">
    <property type="entry name" value="Histidine-containing phosphotransfer domain, HPT domain"/>
    <property type="match status" value="1"/>
</dbReference>
<proteinExistence type="predicted"/>
<dbReference type="SUPFAM" id="SSF53850">
    <property type="entry name" value="Periplasmic binding protein-like II"/>
    <property type="match status" value="2"/>
</dbReference>
<feature type="signal peptide" evidence="19">
    <location>
        <begin position="1"/>
        <end position="19"/>
    </location>
</feature>
<dbReference type="PROSITE" id="PS50109">
    <property type="entry name" value="HIS_KIN"/>
    <property type="match status" value="1"/>
</dbReference>
<evidence type="ECO:0000256" key="5">
    <source>
        <dbReference type="ARBA" id="ARBA00022519"/>
    </source>
</evidence>
<dbReference type="SUPFAM" id="SSF52172">
    <property type="entry name" value="CheY-like"/>
    <property type="match status" value="1"/>
</dbReference>
<dbReference type="Gene3D" id="3.40.50.2300">
    <property type="match status" value="1"/>
</dbReference>
<dbReference type="AlphaFoldDB" id="A0A8E1RZV5"/>
<evidence type="ECO:0000256" key="4">
    <source>
        <dbReference type="ARBA" id="ARBA00022475"/>
    </source>
</evidence>
<dbReference type="InterPro" id="IPR001638">
    <property type="entry name" value="Solute-binding_3/MltF_N"/>
</dbReference>
<dbReference type="Pfam" id="PF01627">
    <property type="entry name" value="Hpt"/>
    <property type="match status" value="1"/>
</dbReference>
<dbReference type="GO" id="GO:0009927">
    <property type="term" value="F:histidine phosphotransfer kinase activity"/>
    <property type="evidence" value="ECO:0007669"/>
    <property type="project" value="TreeGrafter"/>
</dbReference>
<reference evidence="23 24" key="1">
    <citation type="journal article" date="2016" name="Front. Microbiol.">
        <title>Genomic Resource of Rice Seed Associated Bacteria.</title>
        <authorList>
            <person name="Midha S."/>
            <person name="Bansal K."/>
            <person name="Sharma S."/>
            <person name="Kumar N."/>
            <person name="Patil P.P."/>
            <person name="Chaudhry V."/>
            <person name="Patil P.B."/>
        </authorList>
    </citation>
    <scope>NUCLEOTIDE SEQUENCE [LARGE SCALE GENOMIC DNA]</scope>
    <source>
        <strain evidence="23 24">SA3</strain>
    </source>
</reference>
<dbReference type="Pfam" id="PF00512">
    <property type="entry name" value="HisKA"/>
    <property type="match status" value="1"/>
</dbReference>
<evidence type="ECO:0000256" key="16">
    <source>
        <dbReference type="PROSITE-ProRule" id="PRU00110"/>
    </source>
</evidence>
<evidence type="ECO:0000256" key="1">
    <source>
        <dbReference type="ARBA" id="ARBA00000085"/>
    </source>
</evidence>
<feature type="modified residue" description="4-aspartylphosphate" evidence="17">
    <location>
        <position position="876"/>
    </location>
</feature>
<evidence type="ECO:0000256" key="17">
    <source>
        <dbReference type="PROSITE-ProRule" id="PRU00169"/>
    </source>
</evidence>
<keyword evidence="9 19" id="KW-0732">Signal</keyword>
<keyword evidence="12" id="KW-0067">ATP-binding</keyword>
<dbReference type="GO" id="GO:0000155">
    <property type="term" value="F:phosphorelay sensor kinase activity"/>
    <property type="evidence" value="ECO:0007669"/>
    <property type="project" value="InterPro"/>
</dbReference>
<dbReference type="GO" id="GO:0005886">
    <property type="term" value="C:plasma membrane"/>
    <property type="evidence" value="ECO:0007669"/>
    <property type="project" value="UniProtKB-SubCell"/>
</dbReference>
<dbReference type="CDD" id="cd00088">
    <property type="entry name" value="HPT"/>
    <property type="match status" value="1"/>
</dbReference>
<dbReference type="CDD" id="cd17546">
    <property type="entry name" value="REC_hyHK_CKI1_RcsC-like"/>
    <property type="match status" value="1"/>
</dbReference>
<evidence type="ECO:0000313" key="23">
    <source>
        <dbReference type="EMBL" id="KTS68408.1"/>
    </source>
</evidence>
<evidence type="ECO:0000256" key="18">
    <source>
        <dbReference type="SAM" id="Coils"/>
    </source>
</evidence>
<evidence type="ECO:0000259" key="20">
    <source>
        <dbReference type="PROSITE" id="PS50109"/>
    </source>
</evidence>
<evidence type="ECO:0000256" key="13">
    <source>
        <dbReference type="ARBA" id="ARBA00022989"/>
    </source>
</evidence>
<feature type="coiled-coil region" evidence="18">
    <location>
        <begin position="964"/>
        <end position="991"/>
    </location>
</feature>
<evidence type="ECO:0000256" key="7">
    <source>
        <dbReference type="ARBA" id="ARBA00022679"/>
    </source>
</evidence>
<name>A0A8E1RZV5_9GAMM</name>
<dbReference type="SUPFAM" id="SSF55874">
    <property type="entry name" value="ATPase domain of HSP90 chaperone/DNA topoisomerase II/histidine kinase"/>
    <property type="match status" value="1"/>
</dbReference>
<comment type="catalytic activity">
    <reaction evidence="1">
        <text>ATP + protein L-histidine = ADP + protein N-phospho-L-histidine.</text>
        <dbReference type="EC" id="2.7.13.3"/>
    </reaction>
</comment>
<dbReference type="InterPro" id="IPR008207">
    <property type="entry name" value="Sig_transdc_His_kin_Hpt_dom"/>
</dbReference>
<dbReference type="SMART" id="SM00388">
    <property type="entry name" value="HisKA"/>
    <property type="match status" value="1"/>
</dbReference>
<dbReference type="InterPro" id="IPR004358">
    <property type="entry name" value="Sig_transdc_His_kin-like_C"/>
</dbReference>
<dbReference type="InterPro" id="IPR036890">
    <property type="entry name" value="HATPase_C_sf"/>
</dbReference>
<dbReference type="PROSITE" id="PS50894">
    <property type="entry name" value="HPT"/>
    <property type="match status" value="1"/>
</dbReference>
<dbReference type="InterPro" id="IPR005467">
    <property type="entry name" value="His_kinase_dom"/>
</dbReference>
<evidence type="ECO:0000256" key="10">
    <source>
        <dbReference type="ARBA" id="ARBA00022741"/>
    </source>
</evidence>
<evidence type="ECO:0000259" key="22">
    <source>
        <dbReference type="PROSITE" id="PS50894"/>
    </source>
</evidence>
<keyword evidence="10" id="KW-0547">Nucleotide-binding</keyword>
<evidence type="ECO:0000259" key="21">
    <source>
        <dbReference type="PROSITE" id="PS50110"/>
    </source>
</evidence>
<evidence type="ECO:0000256" key="11">
    <source>
        <dbReference type="ARBA" id="ARBA00022777"/>
    </source>
</evidence>
<dbReference type="SMART" id="SM00448">
    <property type="entry name" value="REC"/>
    <property type="match status" value="1"/>
</dbReference>
<comment type="caution">
    <text evidence="23">The sequence shown here is derived from an EMBL/GenBank/DDBJ whole genome shotgun (WGS) entry which is preliminary data.</text>
</comment>
<dbReference type="GO" id="GO:0005524">
    <property type="term" value="F:ATP binding"/>
    <property type="evidence" value="ECO:0007669"/>
    <property type="project" value="UniProtKB-KW"/>
</dbReference>
<dbReference type="PRINTS" id="PR00344">
    <property type="entry name" value="BCTRLSENSOR"/>
</dbReference>
<evidence type="ECO:0000256" key="12">
    <source>
        <dbReference type="ARBA" id="ARBA00022840"/>
    </source>
</evidence>
<dbReference type="Gene3D" id="3.30.565.10">
    <property type="entry name" value="Histidine kinase-like ATPase, C-terminal domain"/>
    <property type="match status" value="1"/>
</dbReference>
<dbReference type="PANTHER" id="PTHR43047">
    <property type="entry name" value="TWO-COMPONENT HISTIDINE PROTEIN KINASE"/>
    <property type="match status" value="1"/>
</dbReference>
<keyword evidence="13" id="KW-1133">Transmembrane helix</keyword>
<keyword evidence="14" id="KW-0902">Two-component regulatory system</keyword>
<accession>A0A8E1RZV5</accession>
<evidence type="ECO:0000256" key="19">
    <source>
        <dbReference type="SAM" id="SignalP"/>
    </source>
</evidence>
<keyword evidence="8" id="KW-0812">Transmembrane</keyword>
<dbReference type="Pfam" id="PF00072">
    <property type="entry name" value="Response_reg"/>
    <property type="match status" value="1"/>
</dbReference>
<keyword evidence="18" id="KW-0175">Coiled coil</keyword>
<evidence type="ECO:0000256" key="9">
    <source>
        <dbReference type="ARBA" id="ARBA00022729"/>
    </source>
</evidence>
<dbReference type="SUPFAM" id="SSF47384">
    <property type="entry name" value="Homodimeric domain of signal transducing histidine kinase"/>
    <property type="match status" value="1"/>
</dbReference>
<dbReference type="CDD" id="cd16922">
    <property type="entry name" value="HATPase_EvgS-ArcB-TorS-like"/>
    <property type="match status" value="1"/>
</dbReference>
<sequence>MIRLLMFIGLVLCCSPTMAQPMPQLYIPLEREPLAPLIPQLSQDDWQVLRQLPTLRIALWAPDIPPYLTFLDMSSEEKNVEGVFADYARLISQALGMRIEMLRYADRDAALAAIAADQADMLFSKAGNTVPANAQLDASHNLLINRPVVVTQRDRAMQPVPYAAPVRLAVDQHYLSDSVIRAQFPQAHIMRYASSRVALSTLATGEADYVLDNLTSASFLIERNYLNQLALADILAPRAQDASRLLVSQRRPVLLRAINRVIAAIPAEQHRAISRQWTQRPDIWRLQQPLALTAAEQRWLQQHGSVRVGFNPFFAPLALLDGRNQFQGISAELLHLIHLRTGINFVAVPEYHEDSLLMQLQQHKIDMVAALSYNAQWPGRFTQPWLHTPFVLITAATAGAPAALHSGLRISVMKGSPVIGWLQQHYPEVQLQLVDNASLGMQQVVEGKADGMVHNQLGAAYLIKRYFSGRMRIVQRVGTQPAHISFAVHAGDPELLSIMNKALNEILPSEISQLTSRWQGTPEVTASSWPLYRTPFYALAGVSAVVSLACLLWVYQRGREIRRRRRAQRQLQIARDRADRENQAKSRWVATVSHEIRNPVNAIIGLLGLEARKAGASEALLTAWQSAQALSGLVGDILDMAKIERGQLTLAPQWHSIATLCQPVLQLYQGLAHEKHLTLSYHTTLPDLEVWVDAPRLRQVIANYISNAIKFTPQGNVAVYLSGEQNATGELVLEIEVQDSGIGISEQEQQQLFQPFAQTTAGRQQTGCGLGLVISAQLLQQMQGSMRLHSEPGEGTLVHVTLPLPSRAPPPVTLCTTDAPPAAPALHILAVDDHPANCLLLTRQLEALQHRVTAIGQPDLAAEIIETQQIDAVITDCHMPQMDGFTLTSVLRRRGYRHKIIGLTGSAMAETRERGLTAGMDACLFKPLHPDQLNAALAQPAALPALLSLPQLRAMVHHDDDMVAKLLLRVCEENQRDLQQAQQELAQQQWLALARTLHRLAGAAQIIYAADINQLCQQLEQACVDARDGDLLSVGLAGLTTRIEQLQQAIDCWLPFDRVVKQ</sequence>
<dbReference type="SMART" id="SM00062">
    <property type="entry name" value="PBPb"/>
    <property type="match status" value="2"/>
</dbReference>
<dbReference type="EMBL" id="LDSE01000012">
    <property type="protein sequence ID" value="KTS68408.1"/>
    <property type="molecule type" value="Genomic_DNA"/>
</dbReference>
<keyword evidence="7" id="KW-0808">Transferase</keyword>
<evidence type="ECO:0000256" key="8">
    <source>
        <dbReference type="ARBA" id="ARBA00022692"/>
    </source>
</evidence>
<evidence type="ECO:0000256" key="14">
    <source>
        <dbReference type="ARBA" id="ARBA00023012"/>
    </source>
</evidence>
<feature type="domain" description="Response regulatory" evidence="21">
    <location>
        <begin position="827"/>
        <end position="941"/>
    </location>
</feature>
<feature type="domain" description="Histidine kinase" evidence="20">
    <location>
        <begin position="591"/>
        <end position="806"/>
    </location>
</feature>
<keyword evidence="15" id="KW-0472">Membrane</keyword>
<dbReference type="EC" id="2.7.13.3" evidence="3"/>
<comment type="subcellular location">
    <subcellularLocation>
        <location evidence="2">Cell inner membrane</location>
        <topology evidence="2">Multi-pass membrane protein</topology>
    </subcellularLocation>
</comment>
<feature type="modified residue" description="Phosphohistidine" evidence="16">
    <location>
        <position position="998"/>
    </location>
</feature>
<keyword evidence="5" id="KW-0997">Cell inner membrane</keyword>
<dbReference type="PANTHER" id="PTHR43047:SF72">
    <property type="entry name" value="OSMOSENSING HISTIDINE PROTEIN KINASE SLN1"/>
    <property type="match status" value="1"/>
</dbReference>
<dbReference type="PROSITE" id="PS50110">
    <property type="entry name" value="RESPONSE_REGULATORY"/>
    <property type="match status" value="1"/>
</dbReference>
<dbReference type="InterPro" id="IPR049870">
    <property type="entry name" value="BvgS-like_periplasmic1"/>
</dbReference>
<evidence type="ECO:0000256" key="6">
    <source>
        <dbReference type="ARBA" id="ARBA00022553"/>
    </source>
</evidence>
<evidence type="ECO:0000313" key="24">
    <source>
        <dbReference type="Proteomes" id="UP000071979"/>
    </source>
</evidence>
<feature type="chain" id="PRO_5034284852" description="histidine kinase" evidence="19">
    <location>
        <begin position="20"/>
        <end position="1062"/>
    </location>
</feature>
<dbReference type="InterPro" id="IPR003594">
    <property type="entry name" value="HATPase_dom"/>
</dbReference>
<dbReference type="Proteomes" id="UP000071979">
    <property type="component" value="Unassembled WGS sequence"/>
</dbReference>
<evidence type="ECO:0000256" key="3">
    <source>
        <dbReference type="ARBA" id="ARBA00012438"/>
    </source>
</evidence>
<dbReference type="Pfam" id="PF02518">
    <property type="entry name" value="HATPase_c"/>
    <property type="match status" value="1"/>
</dbReference>
<dbReference type="Gene3D" id="1.10.287.130">
    <property type="match status" value="1"/>
</dbReference>
<keyword evidence="11" id="KW-0418">Kinase</keyword>
<dbReference type="RefSeq" id="WP_058775600.1">
    <property type="nucleotide sequence ID" value="NZ_LDSD01000002.1"/>
</dbReference>
<protein>
    <recommendedName>
        <fullName evidence="3">histidine kinase</fullName>
        <ecNumber evidence="3">2.7.13.3</ecNumber>
    </recommendedName>
</protein>
<dbReference type="InterPro" id="IPR001789">
    <property type="entry name" value="Sig_transdc_resp-reg_receiver"/>
</dbReference>
<dbReference type="InterPro" id="IPR036641">
    <property type="entry name" value="HPT_dom_sf"/>
</dbReference>
<dbReference type="CDD" id="cd00082">
    <property type="entry name" value="HisKA"/>
    <property type="match status" value="1"/>
</dbReference>
<organism evidence="23 24">
    <name type="scientific">Pantoea dispersa</name>
    <dbReference type="NCBI Taxonomy" id="59814"/>
    <lineage>
        <taxon>Bacteria</taxon>
        <taxon>Pseudomonadati</taxon>
        <taxon>Pseudomonadota</taxon>
        <taxon>Gammaproteobacteria</taxon>
        <taxon>Enterobacterales</taxon>
        <taxon>Erwiniaceae</taxon>
        <taxon>Pantoea</taxon>
    </lineage>
</organism>
<dbReference type="SMART" id="SM00387">
    <property type="entry name" value="HATPase_c"/>
    <property type="match status" value="1"/>
</dbReference>
<dbReference type="InterPro" id="IPR036097">
    <property type="entry name" value="HisK_dim/P_sf"/>
</dbReference>
<dbReference type="CDD" id="cd13705">
    <property type="entry name" value="PBP2_BvgS_D1"/>
    <property type="match status" value="1"/>
</dbReference>
<keyword evidence="6 17" id="KW-0597">Phosphoprotein</keyword>